<dbReference type="PANTHER" id="PTHR30290">
    <property type="entry name" value="PERIPLASMIC BINDING COMPONENT OF ABC TRANSPORTER"/>
    <property type="match status" value="1"/>
</dbReference>
<dbReference type="AlphaFoldDB" id="A0A172YK86"/>
<dbReference type="STRING" id="376489.A5892_11900"/>
<protein>
    <recommendedName>
        <fullName evidence="3">Solute-binding protein family 5 domain-containing protein</fullName>
    </recommendedName>
</protein>
<dbReference type="SUPFAM" id="SSF53850">
    <property type="entry name" value="Periplasmic binding protein-like II"/>
    <property type="match status" value="1"/>
</dbReference>
<dbReference type="Gene3D" id="3.10.105.10">
    <property type="entry name" value="Dipeptide-binding Protein, Domain 3"/>
    <property type="match status" value="1"/>
</dbReference>
<accession>A0A172YK86</accession>
<dbReference type="Gene3D" id="3.40.190.10">
    <property type="entry name" value="Periplasmic binding protein-like II"/>
    <property type="match status" value="1"/>
</dbReference>
<keyword evidence="1 2" id="KW-0732">Signal</keyword>
<dbReference type="CDD" id="cd08497">
    <property type="entry name" value="MbnE-like"/>
    <property type="match status" value="1"/>
</dbReference>
<feature type="signal peptide" evidence="2">
    <location>
        <begin position="1"/>
        <end position="21"/>
    </location>
</feature>
<keyword evidence="5" id="KW-1185">Reference proteome</keyword>
<sequence>MGTLCRFALLTLLAVAPATWAASPEQVPTVHGLSLYGEPGLPAGFTSFPYVNPNAPKGGSLTRAVPVSFNSTNPFIITGSAAAGIDYLGQSYLYDSLMVSDPAEIFSAYGLLASGIRLDPQRRWMEFDLDPRARFHDGEPVTAEDVVFTFNLLVEKGAPFFRGYYADVTSVRAEGPLTVHFDFAENNSPELPLILGQLPVLPAHYWKDRDFSRPTLEIPVGSGPYRIERLDPGRQIVYRRDPDYWARDLPVNRGRFNIDRLIFDTYLDDSVALEAFRAGNIDLRAEMTASNWATGYQGPAMERGLIGQLVVATHNPAPLQAFVPNLRRAQFQDPRVRRAIGLAYDFEWQNRNLFYSQYRRTRGMFDGSEMEATGLPEGEELALLEPLRDQLPPEVFEEPLPIEEPSDLRERLRQALALLEEAGYRVENDRMVDAQGRSLSFEILLWDGRMQRMVLPYVRNLRRIGIDARVRVVDPSQYQVRISQHDYDMIIGSFAQSSSPGNEQREFWTSDYADRPQSRNTAGIRNPAIDQLVESLIRADSRESLDAHARALDRALRWNFYLVPQYHNPGARIAYWRKLAFPLPFPDYGLDLDAWWVDSQRASRVEAAQDDQQP</sequence>
<dbReference type="Proteomes" id="UP000077875">
    <property type="component" value="Chromosome"/>
</dbReference>
<evidence type="ECO:0000313" key="4">
    <source>
        <dbReference type="EMBL" id="ANF59641.1"/>
    </source>
</evidence>
<dbReference type="GO" id="GO:0015833">
    <property type="term" value="P:peptide transport"/>
    <property type="evidence" value="ECO:0007669"/>
    <property type="project" value="TreeGrafter"/>
</dbReference>
<evidence type="ECO:0000256" key="1">
    <source>
        <dbReference type="ARBA" id="ARBA00022729"/>
    </source>
</evidence>
<evidence type="ECO:0000259" key="3">
    <source>
        <dbReference type="Pfam" id="PF00496"/>
    </source>
</evidence>
<dbReference type="Pfam" id="PF00496">
    <property type="entry name" value="SBP_bac_5"/>
    <property type="match status" value="1"/>
</dbReference>
<reference evidence="4 5" key="1">
    <citation type="submission" date="2016-04" db="EMBL/GenBank/DDBJ databases">
        <title>Complete Genome Sequence of Halotalea alkalilenta IHB B 13600.</title>
        <authorList>
            <person name="Swarnkar M.K."/>
            <person name="Sharma A."/>
            <person name="Kaushal K."/>
            <person name="Soni R."/>
            <person name="Rana S."/>
            <person name="Singh A.K."/>
            <person name="Gulati A."/>
        </authorList>
    </citation>
    <scope>NUCLEOTIDE SEQUENCE [LARGE SCALE GENOMIC DNA]</scope>
    <source>
        <strain evidence="4 5">IHB B 13600</strain>
    </source>
</reference>
<feature type="chain" id="PRO_5008004791" description="Solute-binding protein family 5 domain-containing protein" evidence="2">
    <location>
        <begin position="22"/>
        <end position="614"/>
    </location>
</feature>
<dbReference type="InterPro" id="IPR039424">
    <property type="entry name" value="SBP_5"/>
</dbReference>
<dbReference type="InterPro" id="IPR030678">
    <property type="entry name" value="Peptide/Ni-bd"/>
</dbReference>
<dbReference type="PIRSF" id="PIRSF002741">
    <property type="entry name" value="MppA"/>
    <property type="match status" value="1"/>
</dbReference>
<dbReference type="InterPro" id="IPR000914">
    <property type="entry name" value="SBP_5_dom"/>
</dbReference>
<proteinExistence type="predicted"/>
<evidence type="ECO:0000313" key="5">
    <source>
        <dbReference type="Proteomes" id="UP000077875"/>
    </source>
</evidence>
<dbReference type="GO" id="GO:0030288">
    <property type="term" value="C:outer membrane-bounded periplasmic space"/>
    <property type="evidence" value="ECO:0007669"/>
    <property type="project" value="TreeGrafter"/>
</dbReference>
<feature type="domain" description="Solute-binding protein family 5" evidence="3">
    <location>
        <begin position="111"/>
        <end position="511"/>
    </location>
</feature>
<evidence type="ECO:0000256" key="2">
    <source>
        <dbReference type="SAM" id="SignalP"/>
    </source>
</evidence>
<dbReference type="PANTHER" id="PTHR30290:SF64">
    <property type="entry name" value="ABC TRANSPORTER PERIPLASMIC BINDING PROTEIN"/>
    <property type="match status" value="1"/>
</dbReference>
<dbReference type="GO" id="GO:0043190">
    <property type="term" value="C:ATP-binding cassette (ABC) transporter complex"/>
    <property type="evidence" value="ECO:0007669"/>
    <property type="project" value="InterPro"/>
</dbReference>
<dbReference type="GO" id="GO:0042884">
    <property type="term" value="P:microcin transport"/>
    <property type="evidence" value="ECO:0007669"/>
    <property type="project" value="TreeGrafter"/>
</dbReference>
<dbReference type="KEGG" id="haa:A5892_11900"/>
<gene>
    <name evidence="4" type="ORF">A5892_11900</name>
</gene>
<dbReference type="EMBL" id="CP015243">
    <property type="protein sequence ID" value="ANF59641.1"/>
    <property type="molecule type" value="Genomic_DNA"/>
</dbReference>
<dbReference type="GO" id="GO:1904680">
    <property type="term" value="F:peptide transmembrane transporter activity"/>
    <property type="evidence" value="ECO:0007669"/>
    <property type="project" value="TreeGrafter"/>
</dbReference>
<organism evidence="4 5">
    <name type="scientific">Halotalea alkalilenta</name>
    <dbReference type="NCBI Taxonomy" id="376489"/>
    <lineage>
        <taxon>Bacteria</taxon>
        <taxon>Pseudomonadati</taxon>
        <taxon>Pseudomonadota</taxon>
        <taxon>Gammaproteobacteria</taxon>
        <taxon>Oceanospirillales</taxon>
        <taxon>Halomonadaceae</taxon>
        <taxon>Halotalea</taxon>
    </lineage>
</organism>
<name>A0A172YK86_9GAMM</name>